<protein>
    <recommendedName>
        <fullName evidence="2">PA14 domain-containing protein</fullName>
    </recommendedName>
</protein>
<dbReference type="PROSITE" id="PS51820">
    <property type="entry name" value="PA14"/>
    <property type="match status" value="1"/>
</dbReference>
<accession>A0A1X6NZ65</accession>
<dbReference type="InterPro" id="IPR031148">
    <property type="entry name" value="Plexin"/>
</dbReference>
<name>A0A1X6NZ65_PORUM</name>
<dbReference type="Gene3D" id="2.120.10.30">
    <property type="entry name" value="TolB, C-terminal domain"/>
    <property type="match status" value="1"/>
</dbReference>
<dbReference type="Pfam" id="PF07691">
    <property type="entry name" value="PA14"/>
    <property type="match status" value="1"/>
</dbReference>
<dbReference type="OrthoDB" id="663146at2759"/>
<dbReference type="CDD" id="cd00102">
    <property type="entry name" value="IPT"/>
    <property type="match status" value="1"/>
</dbReference>
<evidence type="ECO:0000313" key="4">
    <source>
        <dbReference type="Proteomes" id="UP000218209"/>
    </source>
</evidence>
<dbReference type="InterPro" id="IPR011041">
    <property type="entry name" value="Quinoprot_gluc/sorb_DH_b-prop"/>
</dbReference>
<evidence type="ECO:0000256" key="1">
    <source>
        <dbReference type="SAM" id="MobiDB-lite"/>
    </source>
</evidence>
<dbReference type="EMBL" id="KV918974">
    <property type="protein sequence ID" value="OSX73867.1"/>
    <property type="molecule type" value="Genomic_DNA"/>
</dbReference>
<feature type="compositionally biased region" description="Gly residues" evidence="1">
    <location>
        <begin position="84"/>
        <end position="98"/>
    </location>
</feature>
<dbReference type="InterPro" id="IPR011658">
    <property type="entry name" value="PA14_dom"/>
</dbReference>
<dbReference type="SUPFAM" id="SSF50952">
    <property type="entry name" value="Soluble quinoprotein glucose dehydrogenase"/>
    <property type="match status" value="1"/>
</dbReference>
<feature type="region of interest" description="Disordered" evidence="1">
    <location>
        <begin position="71"/>
        <end position="115"/>
    </location>
</feature>
<dbReference type="SMART" id="SM00429">
    <property type="entry name" value="IPT"/>
    <property type="match status" value="2"/>
</dbReference>
<sequence>MRVALGDTAGEVGQAMVANLDVVAASGGGNTALVRVFKGITVSPGGDLAVTLDGLVQNPMISAVVVRSTGTAAPPTPLPLPQTPGGGSGGGGGGGTDGGADHRAHSVPGGPYAATDFAKSGDAPVTLDGILSHSHYFAAGPPAVSGLIVRYAWAHARSGAALGAGPLLTARFPVGVTPVRLTVTDNTGDVATATTTVTVRTAFTPGAYFYGYPSLGDVADARAPKPTLGVAVPRIRFWSAADFPGTAFTSAAVAGWGARVVASLVVARTGTHTLSVVHDGPVRVLLDGKVLINVQQPSQAVRTSYAAPLELTAGTALPLQVLYWQSRAAATLVLQMRRPREVGTYALTAGELGYDTAAVLPVLTSVSRRSGSAAGGDRLVLRGSGLLNDVRIMFGSVEAENVMRTANDGTEVEVLVPARGTNTGSATVDVVIVNGVGTSNALPFDYIVGGAPPVRFQPTTLRHPDGRAYSLGQGVTSSARGPDGRYYFGTQGGVIHVLTVDEAAGVVTAACATAALSGGRSVLGLSFPPSDVAASRLHVSTSVLFWLDRGLLPYASGWRNGRVDLYTPTADGCWAYARPVLSGLPVSNHDHGVNGHAWDDNGRLFVSVGGSTNAGVAVRGPTKASRDLIGGVPESPLSAAILVANVDAPGFDGAVTYTDADAPDRATVTGGDVDVFATGVRNAFALAYTSTGALYAADNGPNRGYGPASTSCTSQGADPQTGDTLLRLTAGAYYGSPNRNRGRNDPRQCVYVAPLGARAADATAGLAPVQSSTNGVVEYGAATFANALRGELLLSKFAGQSSGLLYRARPAADGADEPLTEDGVRIMVGRSGLAIFEDPAGGIVMADPRAATVTVLRPTYPPPRSPTLIGVVPVRGRAAGGTALRVTGHGFGGAAAAVAVTVGGAPCRNVRDVAADGTALTCTAPPGARGSVVDVVVTGPGGRALSYGSEYRYMRV</sequence>
<dbReference type="InterPro" id="IPR011042">
    <property type="entry name" value="6-blade_b-propeller_TolB-like"/>
</dbReference>
<dbReference type="SUPFAM" id="SSF81296">
    <property type="entry name" value="E set domains"/>
    <property type="match status" value="2"/>
</dbReference>
<dbReference type="GO" id="GO:0017154">
    <property type="term" value="F:semaphorin receptor activity"/>
    <property type="evidence" value="ECO:0007669"/>
    <property type="project" value="InterPro"/>
</dbReference>
<organism evidence="3 4">
    <name type="scientific">Porphyra umbilicalis</name>
    <name type="common">Purple laver</name>
    <name type="synonym">Red alga</name>
    <dbReference type="NCBI Taxonomy" id="2786"/>
    <lineage>
        <taxon>Eukaryota</taxon>
        <taxon>Rhodophyta</taxon>
        <taxon>Bangiophyceae</taxon>
        <taxon>Bangiales</taxon>
        <taxon>Bangiaceae</taxon>
        <taxon>Porphyra</taxon>
    </lineage>
</organism>
<dbReference type="InterPro" id="IPR037524">
    <property type="entry name" value="PA14/GLEYA"/>
</dbReference>
<dbReference type="Pfam" id="PF01833">
    <property type="entry name" value="TIG"/>
    <property type="match status" value="2"/>
</dbReference>
<feature type="domain" description="PA14" evidence="2">
    <location>
        <begin position="200"/>
        <end position="352"/>
    </location>
</feature>
<dbReference type="InterPro" id="IPR002909">
    <property type="entry name" value="IPT_dom"/>
</dbReference>
<dbReference type="Gene3D" id="2.60.40.10">
    <property type="entry name" value="Immunoglobulins"/>
    <property type="match status" value="2"/>
</dbReference>
<keyword evidence="4" id="KW-1185">Reference proteome</keyword>
<reference evidence="3 4" key="1">
    <citation type="submission" date="2017-03" db="EMBL/GenBank/DDBJ databases">
        <title>WGS assembly of Porphyra umbilicalis.</title>
        <authorList>
            <person name="Brawley S.H."/>
            <person name="Blouin N.A."/>
            <person name="Ficko-Blean E."/>
            <person name="Wheeler G.L."/>
            <person name="Lohr M."/>
            <person name="Goodson H.V."/>
            <person name="Jenkins J.W."/>
            <person name="Blaby-Haas C.E."/>
            <person name="Helliwell K.E."/>
            <person name="Chan C."/>
            <person name="Marriage T."/>
            <person name="Bhattacharya D."/>
            <person name="Klein A.S."/>
            <person name="Badis Y."/>
            <person name="Brodie J."/>
            <person name="Cao Y."/>
            <person name="Collen J."/>
            <person name="Dittami S.M."/>
            <person name="Gachon C.M."/>
            <person name="Green B.R."/>
            <person name="Karpowicz S."/>
            <person name="Kim J.W."/>
            <person name="Kudahl U."/>
            <person name="Lin S."/>
            <person name="Michel G."/>
            <person name="Mittag M."/>
            <person name="Olson B.J."/>
            <person name="Pangilinan J."/>
            <person name="Peng Y."/>
            <person name="Qiu H."/>
            <person name="Shu S."/>
            <person name="Singer J.T."/>
            <person name="Smith A.G."/>
            <person name="Sprecher B.N."/>
            <person name="Wagner V."/>
            <person name="Wang W."/>
            <person name="Wang Z.-Y."/>
            <person name="Yan J."/>
            <person name="Yarish C."/>
            <person name="Zoeuner-Riek S."/>
            <person name="Zhuang Y."/>
            <person name="Zou Y."/>
            <person name="Lindquist E.A."/>
            <person name="Grimwood J."/>
            <person name="Barry K."/>
            <person name="Rokhsar D.S."/>
            <person name="Schmutz J."/>
            <person name="Stiller J.W."/>
            <person name="Grossman A.R."/>
            <person name="Prochnik S.E."/>
        </authorList>
    </citation>
    <scope>NUCLEOTIDE SEQUENCE [LARGE SCALE GENOMIC DNA]</scope>
    <source>
        <strain evidence="3">4086291</strain>
    </source>
</reference>
<proteinExistence type="predicted"/>
<dbReference type="SUPFAM" id="SSF56988">
    <property type="entry name" value="Anthrax protective antigen"/>
    <property type="match status" value="1"/>
</dbReference>
<dbReference type="PANTHER" id="PTHR22625">
    <property type="entry name" value="PLEXIN"/>
    <property type="match status" value="1"/>
</dbReference>
<dbReference type="InterPro" id="IPR013783">
    <property type="entry name" value="Ig-like_fold"/>
</dbReference>
<dbReference type="AlphaFoldDB" id="A0A1X6NZ65"/>
<gene>
    <name evidence="3" type="ORF">BU14_0322s0002</name>
</gene>
<dbReference type="InterPro" id="IPR014756">
    <property type="entry name" value="Ig_E-set"/>
</dbReference>
<evidence type="ECO:0000259" key="2">
    <source>
        <dbReference type="PROSITE" id="PS51820"/>
    </source>
</evidence>
<evidence type="ECO:0000313" key="3">
    <source>
        <dbReference type="EMBL" id="OSX73867.1"/>
    </source>
</evidence>
<dbReference type="PANTHER" id="PTHR22625:SF70">
    <property type="entry name" value="PLEXIN A, ISOFORM A"/>
    <property type="match status" value="1"/>
</dbReference>
<dbReference type="SMART" id="SM00758">
    <property type="entry name" value="PA14"/>
    <property type="match status" value="1"/>
</dbReference>
<dbReference type="Proteomes" id="UP000218209">
    <property type="component" value="Unassembled WGS sequence"/>
</dbReference>